<evidence type="ECO:0000313" key="3">
    <source>
        <dbReference type="Proteomes" id="UP000626109"/>
    </source>
</evidence>
<dbReference type="AlphaFoldDB" id="A0A813L1Q1"/>
<accession>A0A813L1Q1</accession>
<reference evidence="2" key="1">
    <citation type="submission" date="2021-02" db="EMBL/GenBank/DDBJ databases">
        <authorList>
            <person name="Dougan E. K."/>
            <person name="Rhodes N."/>
            <person name="Thang M."/>
            <person name="Chan C."/>
        </authorList>
    </citation>
    <scope>NUCLEOTIDE SEQUENCE</scope>
</reference>
<organism evidence="2 3">
    <name type="scientific">Polarella glacialis</name>
    <name type="common">Dinoflagellate</name>
    <dbReference type="NCBI Taxonomy" id="89957"/>
    <lineage>
        <taxon>Eukaryota</taxon>
        <taxon>Sar</taxon>
        <taxon>Alveolata</taxon>
        <taxon>Dinophyceae</taxon>
        <taxon>Suessiales</taxon>
        <taxon>Suessiaceae</taxon>
        <taxon>Polarella</taxon>
    </lineage>
</organism>
<evidence type="ECO:0000256" key="1">
    <source>
        <dbReference type="SAM" id="MobiDB-lite"/>
    </source>
</evidence>
<feature type="region of interest" description="Disordered" evidence="1">
    <location>
        <begin position="1"/>
        <end position="23"/>
    </location>
</feature>
<dbReference type="EMBL" id="CAJNNW010032851">
    <property type="protein sequence ID" value="CAE8715741.1"/>
    <property type="molecule type" value="Genomic_DNA"/>
</dbReference>
<comment type="caution">
    <text evidence="2">The sequence shown here is derived from an EMBL/GenBank/DDBJ whole genome shotgun (WGS) entry which is preliminary data.</text>
</comment>
<evidence type="ECO:0000313" key="2">
    <source>
        <dbReference type="EMBL" id="CAE8715741.1"/>
    </source>
</evidence>
<proteinExistence type="predicted"/>
<dbReference type="Proteomes" id="UP000626109">
    <property type="component" value="Unassembled WGS sequence"/>
</dbReference>
<feature type="non-terminal residue" evidence="2">
    <location>
        <position position="100"/>
    </location>
</feature>
<name>A0A813L1Q1_POLGL</name>
<feature type="non-terminal residue" evidence="2">
    <location>
        <position position="1"/>
    </location>
</feature>
<feature type="region of interest" description="Disordered" evidence="1">
    <location>
        <begin position="67"/>
        <end position="100"/>
    </location>
</feature>
<gene>
    <name evidence="2" type="ORF">PGLA2088_LOCUS38736</name>
</gene>
<sequence length="100" mass="11128">VMAVLEMDGDSCEDGCSSSTAAPTFSEVPEKMAEVIASQEELIENLVARCRQLEDLALDQHERLEAREIGGRRAQETPQRGPRKDLRLPSRSMPMTLTLQ</sequence>
<protein>
    <submittedName>
        <fullName evidence="2">Uncharacterized protein</fullName>
    </submittedName>
</protein>